<dbReference type="GO" id="GO:0016266">
    <property type="term" value="P:protein O-linked glycosylation via N-acetyl-galactosamine"/>
    <property type="evidence" value="ECO:0007669"/>
    <property type="project" value="TreeGrafter"/>
</dbReference>
<dbReference type="InterPro" id="IPR051993">
    <property type="entry name" value="Glycosyltransferase_8"/>
</dbReference>
<name>A0A8B7P691_HYAAZ</name>
<dbReference type="OrthoDB" id="6238971at2759"/>
<comment type="subcellular location">
    <subcellularLocation>
        <location evidence="1">Membrane</location>
        <topology evidence="1">Single-pass type II membrane protein</topology>
    </subcellularLocation>
</comment>
<gene>
    <name evidence="7" type="primary">LOC108677709</name>
</gene>
<sequence length="399" mass="45987">MMKPRKLSFVLVVLFASCTIYRWYSVSHTAIEIPLHQRGLYHVNLQTHPVAFVFTLCTGGSRSVAIAGVTTDERQLRQTIVLLKSAALATRTRLRFILLSDDIDIYKKVCSKITQWPSEYSTRVSLEFRQIYVPSDSSILELYDKCSTERLYLPRVLPDVDAVVYLDTDMIFLRAPELLVKKFQLFDQTQIFGMAPMDGYYSSHTTQVPFVGKGFCGAPLLVNLTRWRQKPFEEQTLEDIMTAFRDRIQSGDQDVLNMILIEKPHLLHQLGCEWSSHMEQCMESDYRCPRIHNVGFSILHGFRGRFLTDEYFNYHAFNRMTFRAWEEHAMGAPLGALVSDLLASMRKAELERRGNDGSPYFGAQFCRCLMKSLFMSFLDGNSNEKFMDGIEVFCNAKRS</sequence>
<evidence type="ECO:0000256" key="3">
    <source>
        <dbReference type="ARBA" id="ARBA00022676"/>
    </source>
</evidence>
<proteinExistence type="inferred from homology"/>
<evidence type="ECO:0000313" key="6">
    <source>
        <dbReference type="Proteomes" id="UP000694843"/>
    </source>
</evidence>
<accession>A0A8B7P691</accession>
<keyword evidence="6" id="KW-1185">Reference proteome</keyword>
<keyword evidence="5" id="KW-0812">Transmembrane</keyword>
<dbReference type="AlphaFoldDB" id="A0A8B7P691"/>
<keyword evidence="3" id="KW-0328">Glycosyltransferase</keyword>
<comment type="similarity">
    <text evidence="2">Belongs to the glycosyltransferase 8 family.</text>
</comment>
<dbReference type="PANTHER" id="PTHR46012:SF2">
    <property type="entry name" value="IP22168P"/>
    <property type="match status" value="1"/>
</dbReference>
<evidence type="ECO:0000256" key="4">
    <source>
        <dbReference type="ARBA" id="ARBA00022679"/>
    </source>
</evidence>
<evidence type="ECO:0000256" key="5">
    <source>
        <dbReference type="ARBA" id="ARBA00022968"/>
    </source>
</evidence>
<reference evidence="7" key="1">
    <citation type="submission" date="2025-08" db="UniProtKB">
        <authorList>
            <consortium name="RefSeq"/>
        </authorList>
    </citation>
    <scope>IDENTIFICATION</scope>
    <source>
        <tissue evidence="7">Whole organism</tissue>
    </source>
</reference>
<dbReference type="InterPro" id="IPR029044">
    <property type="entry name" value="Nucleotide-diphossugar_trans"/>
</dbReference>
<dbReference type="Gene3D" id="3.90.550.10">
    <property type="entry name" value="Spore Coat Polysaccharide Biosynthesis Protein SpsA, Chain A"/>
    <property type="match status" value="1"/>
</dbReference>
<dbReference type="SUPFAM" id="SSF53448">
    <property type="entry name" value="Nucleotide-diphospho-sugar transferases"/>
    <property type="match status" value="1"/>
</dbReference>
<dbReference type="GO" id="GO:0016020">
    <property type="term" value="C:membrane"/>
    <property type="evidence" value="ECO:0007669"/>
    <property type="project" value="UniProtKB-SubCell"/>
</dbReference>
<evidence type="ECO:0000256" key="1">
    <source>
        <dbReference type="ARBA" id="ARBA00004606"/>
    </source>
</evidence>
<dbReference type="PROSITE" id="PS51257">
    <property type="entry name" value="PROKAR_LIPOPROTEIN"/>
    <property type="match status" value="1"/>
</dbReference>
<dbReference type="RefSeq" id="XP_018021465.2">
    <property type="nucleotide sequence ID" value="XM_018165976.2"/>
</dbReference>
<dbReference type="GeneID" id="108677709"/>
<dbReference type="GO" id="GO:0035252">
    <property type="term" value="F:UDP-xylosyltransferase activity"/>
    <property type="evidence" value="ECO:0007669"/>
    <property type="project" value="TreeGrafter"/>
</dbReference>
<organism evidence="6 7">
    <name type="scientific">Hyalella azteca</name>
    <name type="common">Amphipod</name>
    <dbReference type="NCBI Taxonomy" id="294128"/>
    <lineage>
        <taxon>Eukaryota</taxon>
        <taxon>Metazoa</taxon>
        <taxon>Ecdysozoa</taxon>
        <taxon>Arthropoda</taxon>
        <taxon>Crustacea</taxon>
        <taxon>Multicrustacea</taxon>
        <taxon>Malacostraca</taxon>
        <taxon>Eumalacostraca</taxon>
        <taxon>Peracarida</taxon>
        <taxon>Amphipoda</taxon>
        <taxon>Senticaudata</taxon>
        <taxon>Talitrida</taxon>
        <taxon>Talitroidea</taxon>
        <taxon>Hyalellidae</taxon>
        <taxon>Hyalella</taxon>
    </lineage>
</organism>
<keyword evidence="4" id="KW-0808">Transferase</keyword>
<protein>
    <submittedName>
        <fullName evidence="7">Glucoside xylosyltransferase 2</fullName>
    </submittedName>
</protein>
<keyword evidence="5" id="KW-0735">Signal-anchor</keyword>
<dbReference type="PANTHER" id="PTHR46012">
    <property type="entry name" value="IP22168P"/>
    <property type="match status" value="1"/>
</dbReference>
<evidence type="ECO:0000256" key="2">
    <source>
        <dbReference type="ARBA" id="ARBA00006351"/>
    </source>
</evidence>
<dbReference type="Proteomes" id="UP000694843">
    <property type="component" value="Unplaced"/>
</dbReference>
<evidence type="ECO:0000313" key="7">
    <source>
        <dbReference type="RefSeq" id="XP_018021465.2"/>
    </source>
</evidence>
<dbReference type="KEGG" id="hazt:108677709"/>